<dbReference type="EMBL" id="KN835205">
    <property type="protein sequence ID" value="KIK43735.1"/>
    <property type="molecule type" value="Genomic_DNA"/>
</dbReference>
<protein>
    <submittedName>
        <fullName evidence="1">Uncharacterized protein</fullName>
    </submittedName>
</protein>
<evidence type="ECO:0000313" key="1">
    <source>
        <dbReference type="EMBL" id="KIK43735.1"/>
    </source>
</evidence>
<organism evidence="1 2">
    <name type="scientific">Suillus luteus UH-Slu-Lm8-n1</name>
    <dbReference type="NCBI Taxonomy" id="930992"/>
    <lineage>
        <taxon>Eukaryota</taxon>
        <taxon>Fungi</taxon>
        <taxon>Dikarya</taxon>
        <taxon>Basidiomycota</taxon>
        <taxon>Agaricomycotina</taxon>
        <taxon>Agaricomycetes</taxon>
        <taxon>Agaricomycetidae</taxon>
        <taxon>Boletales</taxon>
        <taxon>Suillineae</taxon>
        <taxon>Suillaceae</taxon>
        <taxon>Suillus</taxon>
    </lineage>
</organism>
<sequence length="90" mass="10150">MHLAAIYTSPVIKQALIIARNNGLWEVMLFLPVMISIDGADSAVHTTRLMIKHTEGCFYKRRDLRYILWVSRPTEILQSASAGLFTTGKT</sequence>
<keyword evidence="2" id="KW-1185">Reference proteome</keyword>
<gene>
    <name evidence="1" type="ORF">CY34DRAFT_803470</name>
</gene>
<proteinExistence type="predicted"/>
<reference evidence="1 2" key="1">
    <citation type="submission" date="2014-04" db="EMBL/GenBank/DDBJ databases">
        <authorList>
            <consortium name="DOE Joint Genome Institute"/>
            <person name="Kuo A."/>
            <person name="Ruytinx J."/>
            <person name="Rineau F."/>
            <person name="Colpaert J."/>
            <person name="Kohler A."/>
            <person name="Nagy L.G."/>
            <person name="Floudas D."/>
            <person name="Copeland A."/>
            <person name="Barry K.W."/>
            <person name="Cichocki N."/>
            <person name="Veneault-Fourrey C."/>
            <person name="LaButti K."/>
            <person name="Lindquist E.A."/>
            <person name="Lipzen A."/>
            <person name="Lundell T."/>
            <person name="Morin E."/>
            <person name="Murat C."/>
            <person name="Sun H."/>
            <person name="Tunlid A."/>
            <person name="Henrissat B."/>
            <person name="Grigoriev I.V."/>
            <person name="Hibbett D.S."/>
            <person name="Martin F."/>
            <person name="Nordberg H.P."/>
            <person name="Cantor M.N."/>
            <person name="Hua S.X."/>
        </authorList>
    </citation>
    <scope>NUCLEOTIDE SEQUENCE [LARGE SCALE GENOMIC DNA]</scope>
    <source>
        <strain evidence="1 2">UH-Slu-Lm8-n1</strain>
    </source>
</reference>
<dbReference type="InParanoid" id="A0A0D0A1B5"/>
<dbReference type="HOGENOM" id="CLU_2442357_0_0_1"/>
<dbReference type="Proteomes" id="UP000054485">
    <property type="component" value="Unassembled WGS sequence"/>
</dbReference>
<evidence type="ECO:0000313" key="2">
    <source>
        <dbReference type="Proteomes" id="UP000054485"/>
    </source>
</evidence>
<accession>A0A0D0A1B5</accession>
<dbReference type="AlphaFoldDB" id="A0A0D0A1B5"/>
<name>A0A0D0A1B5_9AGAM</name>
<reference evidence="2" key="2">
    <citation type="submission" date="2015-01" db="EMBL/GenBank/DDBJ databases">
        <title>Evolutionary Origins and Diversification of the Mycorrhizal Mutualists.</title>
        <authorList>
            <consortium name="DOE Joint Genome Institute"/>
            <consortium name="Mycorrhizal Genomics Consortium"/>
            <person name="Kohler A."/>
            <person name="Kuo A."/>
            <person name="Nagy L.G."/>
            <person name="Floudas D."/>
            <person name="Copeland A."/>
            <person name="Barry K.W."/>
            <person name="Cichocki N."/>
            <person name="Veneault-Fourrey C."/>
            <person name="LaButti K."/>
            <person name="Lindquist E.A."/>
            <person name="Lipzen A."/>
            <person name="Lundell T."/>
            <person name="Morin E."/>
            <person name="Murat C."/>
            <person name="Riley R."/>
            <person name="Ohm R."/>
            <person name="Sun H."/>
            <person name="Tunlid A."/>
            <person name="Henrissat B."/>
            <person name="Grigoriev I.V."/>
            <person name="Hibbett D.S."/>
            <person name="Martin F."/>
        </authorList>
    </citation>
    <scope>NUCLEOTIDE SEQUENCE [LARGE SCALE GENOMIC DNA]</scope>
    <source>
        <strain evidence="2">UH-Slu-Lm8-n1</strain>
    </source>
</reference>